<dbReference type="PANTHER" id="PTHR38118">
    <property type="entry name" value="ANCHORED CELL WALL PROTEIN 11-RELATED"/>
    <property type="match status" value="1"/>
</dbReference>
<feature type="domain" description="DUF7707" evidence="2">
    <location>
        <begin position="23"/>
        <end position="124"/>
    </location>
</feature>
<protein>
    <recommendedName>
        <fullName evidence="2">DUF7707 domain-containing protein</fullName>
    </recommendedName>
</protein>
<evidence type="ECO:0000313" key="4">
    <source>
        <dbReference type="Proteomes" id="UP000078237"/>
    </source>
</evidence>
<accession>A0A175WEY5</accession>
<dbReference type="AlphaFoldDB" id="A0A175WEY5"/>
<gene>
    <name evidence="3" type="ORF">MMYC01_201797</name>
</gene>
<dbReference type="EMBL" id="LCTW02000018">
    <property type="protein sequence ID" value="KXX82253.1"/>
    <property type="molecule type" value="Genomic_DNA"/>
</dbReference>
<dbReference type="VEuPathDB" id="FungiDB:MMYC01_201797"/>
<reference evidence="3 4" key="1">
    <citation type="journal article" date="2016" name="Genome Announc.">
        <title>Genome Sequence of Madurella mycetomatis mm55, Isolated from a Human Mycetoma Case in Sudan.</title>
        <authorList>
            <person name="Smit S."/>
            <person name="Derks M.F."/>
            <person name="Bervoets S."/>
            <person name="Fahal A."/>
            <person name="van Leeuwen W."/>
            <person name="van Belkum A."/>
            <person name="van de Sande W.W."/>
        </authorList>
    </citation>
    <scope>NUCLEOTIDE SEQUENCE [LARGE SCALE GENOMIC DNA]</scope>
    <source>
        <strain evidence="4">mm55</strain>
    </source>
</reference>
<sequence>MVSFRSTLLVLASAVAVSADLWIDPESVSMAERMAWCRDQESSCPTICLQTTTGPPITNTCNPEDLTYGCVCSDNRQPNMTEYTLTLPYHVCMRWGDQCVEACGHDNGCAASCREDNPCGAQSPTRVNTTTATTMSSTATSEPTNRVFVGYGDGSEGSSDDENAAGALRFGGSYGLAVVAAGLFAGFAVML</sequence>
<dbReference type="OrthoDB" id="2439692at2759"/>
<evidence type="ECO:0000259" key="2">
    <source>
        <dbReference type="Pfam" id="PF24808"/>
    </source>
</evidence>
<feature type="signal peptide" evidence="1">
    <location>
        <begin position="1"/>
        <end position="19"/>
    </location>
</feature>
<proteinExistence type="predicted"/>
<dbReference type="Proteomes" id="UP000078237">
    <property type="component" value="Unassembled WGS sequence"/>
</dbReference>
<dbReference type="STRING" id="100816.A0A175WEY5"/>
<dbReference type="InterPro" id="IPR056124">
    <property type="entry name" value="DUF7707"/>
</dbReference>
<organism evidence="3 4">
    <name type="scientific">Madurella mycetomatis</name>
    <dbReference type="NCBI Taxonomy" id="100816"/>
    <lineage>
        <taxon>Eukaryota</taxon>
        <taxon>Fungi</taxon>
        <taxon>Dikarya</taxon>
        <taxon>Ascomycota</taxon>
        <taxon>Pezizomycotina</taxon>
        <taxon>Sordariomycetes</taxon>
        <taxon>Sordariomycetidae</taxon>
        <taxon>Sordariales</taxon>
        <taxon>Sordariales incertae sedis</taxon>
        <taxon>Madurella</taxon>
    </lineage>
</organism>
<dbReference type="PANTHER" id="PTHR38118:SF2">
    <property type="entry name" value="CDP-ALCOHOL PHOSPHATIDYLTRANSFERASE PROTEIN"/>
    <property type="match status" value="1"/>
</dbReference>
<keyword evidence="1" id="KW-0732">Signal</keyword>
<evidence type="ECO:0000256" key="1">
    <source>
        <dbReference type="SAM" id="SignalP"/>
    </source>
</evidence>
<keyword evidence="4" id="KW-1185">Reference proteome</keyword>
<comment type="caution">
    <text evidence="3">The sequence shown here is derived from an EMBL/GenBank/DDBJ whole genome shotgun (WGS) entry which is preliminary data.</text>
</comment>
<feature type="chain" id="PRO_5008043986" description="DUF7707 domain-containing protein" evidence="1">
    <location>
        <begin position="20"/>
        <end position="191"/>
    </location>
</feature>
<evidence type="ECO:0000313" key="3">
    <source>
        <dbReference type="EMBL" id="KXX82253.1"/>
    </source>
</evidence>
<name>A0A175WEY5_9PEZI</name>
<dbReference type="Pfam" id="PF24808">
    <property type="entry name" value="DUF7707"/>
    <property type="match status" value="1"/>
</dbReference>